<dbReference type="AlphaFoldDB" id="A0A0A9DC05"/>
<reference evidence="1" key="2">
    <citation type="journal article" date="2015" name="Data Brief">
        <title>Shoot transcriptome of the giant reed, Arundo donax.</title>
        <authorList>
            <person name="Barrero R.A."/>
            <person name="Guerrero F.D."/>
            <person name="Moolhuijzen P."/>
            <person name="Goolsby J.A."/>
            <person name="Tidwell J."/>
            <person name="Bellgard S.E."/>
            <person name="Bellgard M.I."/>
        </authorList>
    </citation>
    <scope>NUCLEOTIDE SEQUENCE</scope>
    <source>
        <tissue evidence="1">Shoot tissue taken approximately 20 cm above the soil surface</tissue>
    </source>
</reference>
<evidence type="ECO:0000313" key="1">
    <source>
        <dbReference type="EMBL" id="JAD85361.1"/>
    </source>
</evidence>
<name>A0A0A9DC05_ARUDO</name>
<dbReference type="EMBL" id="GBRH01212534">
    <property type="protein sequence ID" value="JAD85361.1"/>
    <property type="molecule type" value="Transcribed_RNA"/>
</dbReference>
<protein>
    <submittedName>
        <fullName evidence="1">60 kDa inner membrane protein</fullName>
    </submittedName>
</protein>
<proteinExistence type="predicted"/>
<accession>A0A0A9DC05</accession>
<reference evidence="1" key="1">
    <citation type="submission" date="2014-09" db="EMBL/GenBank/DDBJ databases">
        <authorList>
            <person name="Magalhaes I.L.F."/>
            <person name="Oliveira U."/>
            <person name="Santos F.R."/>
            <person name="Vidigal T.H.D.A."/>
            <person name="Brescovit A.D."/>
            <person name="Santos A.J."/>
        </authorList>
    </citation>
    <scope>NUCLEOTIDE SEQUENCE</scope>
    <source>
        <tissue evidence="1">Shoot tissue taken approximately 20 cm above the soil surface</tissue>
    </source>
</reference>
<organism evidence="1">
    <name type="scientific">Arundo donax</name>
    <name type="common">Giant reed</name>
    <name type="synonym">Donax arundinaceus</name>
    <dbReference type="NCBI Taxonomy" id="35708"/>
    <lineage>
        <taxon>Eukaryota</taxon>
        <taxon>Viridiplantae</taxon>
        <taxon>Streptophyta</taxon>
        <taxon>Embryophyta</taxon>
        <taxon>Tracheophyta</taxon>
        <taxon>Spermatophyta</taxon>
        <taxon>Magnoliopsida</taxon>
        <taxon>Liliopsida</taxon>
        <taxon>Poales</taxon>
        <taxon>Poaceae</taxon>
        <taxon>PACMAD clade</taxon>
        <taxon>Arundinoideae</taxon>
        <taxon>Arundineae</taxon>
        <taxon>Arundo</taxon>
    </lineage>
</organism>
<sequence length="64" mass="6568">MAAPSHFHLLARPQTLALALPASRALSAPRFRCLRLRPIAALAGGGGGGLADVGELLGRVEVLL</sequence>